<dbReference type="EMBL" id="JAAKFY010000013">
    <property type="protein sequence ID" value="KAF3847838.1"/>
    <property type="molecule type" value="Genomic_DNA"/>
</dbReference>
<dbReference type="FunFam" id="1.20.920.30:FF:000006">
    <property type="entry name" value="Cytoplasmic dynein 2 heavy chain 1"/>
    <property type="match status" value="1"/>
</dbReference>
<evidence type="ECO:0000313" key="5">
    <source>
        <dbReference type="Proteomes" id="UP000518266"/>
    </source>
</evidence>
<dbReference type="InterPro" id="IPR003593">
    <property type="entry name" value="AAA+_ATPase"/>
</dbReference>
<evidence type="ECO:0000256" key="1">
    <source>
        <dbReference type="ARBA" id="ARBA00008887"/>
    </source>
</evidence>
<dbReference type="Gene3D" id="1.20.920.20">
    <property type="match status" value="1"/>
</dbReference>
<dbReference type="Pfam" id="PF12775">
    <property type="entry name" value="AAA_7"/>
    <property type="match status" value="1"/>
</dbReference>
<organism evidence="4 5">
    <name type="scientific">Dissostichus mawsoni</name>
    <name type="common">Antarctic cod</name>
    <dbReference type="NCBI Taxonomy" id="36200"/>
    <lineage>
        <taxon>Eukaryota</taxon>
        <taxon>Metazoa</taxon>
        <taxon>Chordata</taxon>
        <taxon>Craniata</taxon>
        <taxon>Vertebrata</taxon>
        <taxon>Euteleostomi</taxon>
        <taxon>Actinopterygii</taxon>
        <taxon>Neopterygii</taxon>
        <taxon>Teleostei</taxon>
        <taxon>Neoteleostei</taxon>
        <taxon>Acanthomorphata</taxon>
        <taxon>Eupercaria</taxon>
        <taxon>Perciformes</taxon>
        <taxon>Notothenioidei</taxon>
        <taxon>Nototheniidae</taxon>
        <taxon>Dissostichus</taxon>
    </lineage>
</organism>
<reference evidence="4 5" key="1">
    <citation type="submission" date="2020-03" db="EMBL/GenBank/DDBJ databases">
        <title>Dissostichus mawsoni Genome sequencing and assembly.</title>
        <authorList>
            <person name="Park H."/>
        </authorList>
    </citation>
    <scope>NUCLEOTIDE SEQUENCE [LARGE SCALE GENOMIC DNA]</scope>
    <source>
        <strain evidence="4">DM0001</strain>
        <tissue evidence="4">Muscle</tissue>
    </source>
</reference>
<dbReference type="Pfam" id="PF22597">
    <property type="entry name" value="DYN_lid"/>
    <property type="match status" value="1"/>
</dbReference>
<feature type="domain" description="AAA+ ATPase" evidence="3">
    <location>
        <begin position="47"/>
        <end position="199"/>
    </location>
</feature>
<evidence type="ECO:0000256" key="2">
    <source>
        <dbReference type="SAM" id="MobiDB-lite"/>
    </source>
</evidence>
<protein>
    <recommendedName>
        <fullName evidence="3">AAA+ ATPase domain-containing protein</fullName>
    </recommendedName>
</protein>
<dbReference type="InterPro" id="IPR011704">
    <property type="entry name" value="ATPase_dyneun-rel_AAA"/>
</dbReference>
<comment type="similarity">
    <text evidence="1">Belongs to the dynein heavy chain family.</text>
</comment>
<evidence type="ECO:0000313" key="4">
    <source>
        <dbReference type="EMBL" id="KAF3847838.1"/>
    </source>
</evidence>
<dbReference type="Pfam" id="PF07728">
    <property type="entry name" value="AAA_5"/>
    <property type="match status" value="1"/>
</dbReference>
<dbReference type="InterPro" id="IPR054354">
    <property type="entry name" value="DYNC2H1-like_lid"/>
</dbReference>
<feature type="domain" description="AAA+ ATPase" evidence="3">
    <location>
        <begin position="345"/>
        <end position="483"/>
    </location>
</feature>
<dbReference type="InterPro" id="IPR024317">
    <property type="entry name" value="Dynein_heavy_chain_D4_dom"/>
</dbReference>
<name>A0A7J5YHT6_DISMA</name>
<feature type="region of interest" description="Disordered" evidence="2">
    <location>
        <begin position="1"/>
        <end position="29"/>
    </location>
</feature>
<dbReference type="Pfam" id="PF12780">
    <property type="entry name" value="AAA_8"/>
    <property type="match status" value="1"/>
</dbReference>
<dbReference type="FunFam" id="3.40.50.300:FF:000706">
    <property type="entry name" value="Cytoplasmic dynein 2 heavy chain 1"/>
    <property type="match status" value="1"/>
</dbReference>
<dbReference type="OrthoDB" id="10266613at2759"/>
<dbReference type="GO" id="GO:0007018">
    <property type="term" value="P:microtubule-based movement"/>
    <property type="evidence" value="ECO:0007669"/>
    <property type="project" value="InterPro"/>
</dbReference>
<dbReference type="SMART" id="SM00382">
    <property type="entry name" value="AAA"/>
    <property type="match status" value="2"/>
</dbReference>
<evidence type="ECO:0000259" key="3">
    <source>
        <dbReference type="SMART" id="SM00382"/>
    </source>
</evidence>
<dbReference type="Proteomes" id="UP000518266">
    <property type="component" value="Unassembled WGS sequence"/>
</dbReference>
<dbReference type="GO" id="GO:0005524">
    <property type="term" value="F:ATP binding"/>
    <property type="evidence" value="ECO:0007669"/>
    <property type="project" value="InterPro"/>
</dbReference>
<dbReference type="Gene3D" id="1.20.920.30">
    <property type="match status" value="1"/>
</dbReference>
<dbReference type="InterPro" id="IPR027417">
    <property type="entry name" value="P-loop_NTPase"/>
</dbReference>
<accession>A0A7J5YHT6</accession>
<dbReference type="GO" id="GO:0045505">
    <property type="term" value="F:dynein intermediate chain binding"/>
    <property type="evidence" value="ECO:0007669"/>
    <property type="project" value="InterPro"/>
</dbReference>
<sequence length="1039" mass="115421">MSSRASISPCGGPESNASTGPSLQGGTARTYTRPAEEGIGADEQLRQRMGVVIVGPSGAGKSTLWRMLSRSQQDRQSAVHMNPKAMPRQQLLGHIDMDTREWADGVLTHSARSVVREPQGVSSWIVCDGDIDPEWIESLNSVLDDNRLLTMPSGERIQFGPNVNFLFETHDLSCASPATISRMGMIFLSDEDIDVGALVKSWLKGQPEDCRSNLENWLGDYFQRALDWVLKQTSLVGTVFNGLSHLNAVSERGQLSGLGGNLNFKTRQELAKELLSWARESPPDTKKPLDTYYDSDSGHLAAYTFHRPDGLSLEQLSHSHSLPVIETPDMQRGLHCFSPWLTAQHRQPFMVVGPEGCGKGMLLRHAFSRLRSTQVAVVHCSAQTSSRHVLQKLGQTCMLLSSNTGRVFRPKDCENLVLYLKDINLPKPDKWGTSNLTAFLQQNLEWVSLENIQVVASMSTGGAVGSHSLTSRFSSIVRIGTIDYPDREQLQTIYSAYLQPVLQHSLGSQASWASTGKTHQLAGSLVQLYEQVKAKFTVDDHSHYLFTPCILTEWSSACCDMTSLQVVAYEARRLFRDRLVSSKDLHTFDNILSSIVRGDWGSDALDNMTDGFYVTWGASEGAVMAPGQSLPPHGKQLGRLDFADLKQVIQKGVVLYSRDNKELDLLLFWEVCDFVSRVDRWSGSAHSHLPVSHMHGFTLFTPKISRGYALKNFSNDLKTVMQLAGLEGQQVVLLLEDYSFSPSFLRMVNSLLSSGVSRLYTPEELEPLLSSLKDAASQDGFTGPLYNYFSTVGPRIKQNLHIVLIMDCSNSNFTINCESNPAFYRKCSVQWMEGWSESSMKKIPELLLARTEGGGEGMEGNGHKGEQLSRVCSGRPVPFVLMVHESCREYGATPSQYMSFLHVYTALFSRKQSQLTMRQQHLQAGVSKLNEAKGGLRSEQSALLKTKQQEADSALQEITTSMQNASDQKTEMEKIKGKMAHEVAKIEERKAKIDDELKEVQPLVDEAKRAVGNIKPEALSEIRSLRMPPDVIRDILEGS</sequence>
<dbReference type="SUPFAM" id="SSF52540">
    <property type="entry name" value="P-loop containing nucleoside triphosphate hydrolases"/>
    <property type="match status" value="2"/>
</dbReference>
<dbReference type="Pfam" id="PF21264">
    <property type="entry name" value="DYNC2H1_AAA_dom"/>
    <property type="match status" value="1"/>
</dbReference>
<dbReference type="InterPro" id="IPR026983">
    <property type="entry name" value="DHC"/>
</dbReference>
<dbReference type="PANTHER" id="PTHR46532">
    <property type="entry name" value="MALE FERTILITY FACTOR KL5"/>
    <property type="match status" value="1"/>
</dbReference>
<dbReference type="GO" id="GO:0005858">
    <property type="term" value="C:axonemal dynein complex"/>
    <property type="evidence" value="ECO:0007669"/>
    <property type="project" value="TreeGrafter"/>
</dbReference>
<comment type="caution">
    <text evidence="4">The sequence shown here is derived from an EMBL/GenBank/DDBJ whole genome shotgun (WGS) entry which is preliminary data.</text>
</comment>
<dbReference type="Gene3D" id="3.40.50.300">
    <property type="entry name" value="P-loop containing nucleotide triphosphate hydrolases"/>
    <property type="match status" value="2"/>
</dbReference>
<keyword evidence="5" id="KW-1185">Reference proteome</keyword>
<dbReference type="GO" id="GO:0051959">
    <property type="term" value="F:dynein light intermediate chain binding"/>
    <property type="evidence" value="ECO:0007669"/>
    <property type="project" value="InterPro"/>
</dbReference>
<gene>
    <name evidence="4" type="ORF">F7725_020866</name>
</gene>
<dbReference type="PANTHER" id="PTHR46532:SF15">
    <property type="entry name" value="CYTOPLASMIC DYNEIN 2 HEAVY CHAIN 1"/>
    <property type="match status" value="1"/>
</dbReference>
<feature type="compositionally biased region" description="Polar residues" evidence="2">
    <location>
        <begin position="15"/>
        <end position="29"/>
    </location>
</feature>
<dbReference type="GO" id="GO:0016887">
    <property type="term" value="F:ATP hydrolysis activity"/>
    <property type="evidence" value="ECO:0007669"/>
    <property type="project" value="InterPro"/>
</dbReference>
<proteinExistence type="inferred from homology"/>
<dbReference type="AlphaFoldDB" id="A0A7J5YHT6"/>
<dbReference type="InterPro" id="IPR049400">
    <property type="entry name" value="DYNC2H1_AAA_dom"/>
</dbReference>